<dbReference type="InterPro" id="IPR002452">
    <property type="entry name" value="Alpha_tubulin"/>
</dbReference>
<accession>A0A0V0J595</accession>
<keyword evidence="5" id="KW-0342">GTP-binding</keyword>
<evidence type="ECO:0000256" key="6">
    <source>
        <dbReference type="ARBA" id="ARBA00049117"/>
    </source>
</evidence>
<dbReference type="PRINTS" id="PR01162">
    <property type="entry name" value="ALPHATUBULIN"/>
</dbReference>
<keyword evidence="2" id="KW-0493">Microtubule</keyword>
<dbReference type="Gene3D" id="3.40.50.1440">
    <property type="entry name" value="Tubulin/FtsZ, GTPase domain"/>
    <property type="match status" value="1"/>
</dbReference>
<feature type="compositionally biased region" description="Polar residues" evidence="7">
    <location>
        <begin position="460"/>
        <end position="476"/>
    </location>
</feature>
<dbReference type="PANTHER" id="PTHR11588">
    <property type="entry name" value="TUBULIN"/>
    <property type="match status" value="1"/>
</dbReference>
<dbReference type="GO" id="GO:0007017">
    <property type="term" value="P:microtubule-based process"/>
    <property type="evidence" value="ECO:0007669"/>
    <property type="project" value="InterPro"/>
</dbReference>
<dbReference type="GO" id="GO:0005200">
    <property type="term" value="F:structural constituent of cytoskeleton"/>
    <property type="evidence" value="ECO:0007669"/>
    <property type="project" value="InterPro"/>
</dbReference>
<dbReference type="GO" id="GO:0016787">
    <property type="term" value="F:hydrolase activity"/>
    <property type="evidence" value="ECO:0007669"/>
    <property type="project" value="UniProtKB-KW"/>
</dbReference>
<dbReference type="PRINTS" id="PR01161">
    <property type="entry name" value="TUBULIN"/>
</dbReference>
<dbReference type="InterPro" id="IPR003008">
    <property type="entry name" value="Tubulin_FtsZ_GTPase"/>
</dbReference>
<dbReference type="InterPro" id="IPR023123">
    <property type="entry name" value="Tubulin_C"/>
</dbReference>
<dbReference type="SUPFAM" id="SSF55307">
    <property type="entry name" value="Tubulin C-terminal domain-like"/>
    <property type="match status" value="1"/>
</dbReference>
<dbReference type="Pfam" id="PF03953">
    <property type="entry name" value="Tubulin_C"/>
    <property type="match status" value="1"/>
</dbReference>
<evidence type="ECO:0000256" key="2">
    <source>
        <dbReference type="ARBA" id="ARBA00022701"/>
    </source>
</evidence>
<dbReference type="PROSITE" id="PS00227">
    <property type="entry name" value="TUBULIN"/>
    <property type="match status" value="1"/>
</dbReference>
<dbReference type="Gene3D" id="1.10.287.600">
    <property type="entry name" value="Helix hairpin bin"/>
    <property type="match status" value="1"/>
</dbReference>
<dbReference type="Pfam" id="PF00091">
    <property type="entry name" value="Tubulin"/>
    <property type="match status" value="1"/>
</dbReference>
<comment type="similarity">
    <text evidence="1">Belongs to the tubulin family.</text>
</comment>
<dbReference type="AlphaFoldDB" id="A0A0V0J595"/>
<evidence type="ECO:0000256" key="3">
    <source>
        <dbReference type="ARBA" id="ARBA00022741"/>
    </source>
</evidence>
<gene>
    <name evidence="9" type="primary">TBA</name>
    <name evidence="9" type="ORF">TR166155</name>
</gene>
<name>A0A0V0J595_SCHSO</name>
<dbReference type="CDD" id="cd02186">
    <property type="entry name" value="alpha_tubulin"/>
    <property type="match status" value="1"/>
</dbReference>
<keyword evidence="4" id="KW-0378">Hydrolase</keyword>
<feature type="region of interest" description="Disordered" evidence="7">
    <location>
        <begin position="450"/>
        <end position="476"/>
    </location>
</feature>
<dbReference type="GO" id="GO:0005874">
    <property type="term" value="C:microtubule"/>
    <property type="evidence" value="ECO:0007669"/>
    <property type="project" value="UniProtKB-KW"/>
</dbReference>
<dbReference type="InterPro" id="IPR000217">
    <property type="entry name" value="Tubulin"/>
</dbReference>
<dbReference type="SUPFAM" id="SSF52490">
    <property type="entry name" value="Tubulin nucleotide-binding domain-like"/>
    <property type="match status" value="1"/>
</dbReference>
<protein>
    <submittedName>
        <fullName evidence="9">Tubulin alpha chain</fullName>
    </submittedName>
</protein>
<keyword evidence="3" id="KW-0547">Nucleotide-binding</keyword>
<dbReference type="InterPro" id="IPR018316">
    <property type="entry name" value="Tubulin/FtsZ_2-layer-sand-dom"/>
</dbReference>
<evidence type="ECO:0000256" key="4">
    <source>
        <dbReference type="ARBA" id="ARBA00022801"/>
    </source>
</evidence>
<dbReference type="GO" id="GO:0005525">
    <property type="term" value="F:GTP binding"/>
    <property type="evidence" value="ECO:0007669"/>
    <property type="project" value="UniProtKB-KW"/>
</dbReference>
<evidence type="ECO:0000313" key="9">
    <source>
        <dbReference type="EMBL" id="JAP60738.1"/>
    </source>
</evidence>
<dbReference type="SMART" id="SM00864">
    <property type="entry name" value="Tubulin"/>
    <property type="match status" value="1"/>
</dbReference>
<feature type="region of interest" description="Disordered" evidence="7">
    <location>
        <begin position="554"/>
        <end position="574"/>
    </location>
</feature>
<organism evidence="9">
    <name type="scientific">Schistocephalus solidus</name>
    <name type="common">Tapeworm</name>
    <dbReference type="NCBI Taxonomy" id="70667"/>
    <lineage>
        <taxon>Eukaryota</taxon>
        <taxon>Metazoa</taxon>
        <taxon>Spiralia</taxon>
        <taxon>Lophotrochozoa</taxon>
        <taxon>Platyhelminthes</taxon>
        <taxon>Cestoda</taxon>
        <taxon>Eucestoda</taxon>
        <taxon>Diphyllobothriidea</taxon>
        <taxon>Diphyllobothriidae</taxon>
        <taxon>Schistocephalus</taxon>
    </lineage>
</organism>
<sequence>MGRELIAIHLGQCGVQLGSAIWELLTFEHGLDTEGQPVSGAPKSAFEQPECFFYEVKSRYVPRAIMVDLEPTVIDELRTGAYRQFWNPTCLINGKEDAANNYARGHLTVGKSKMDVIAEEVLKMVERCDSLSAFEIVHSYAGGTGSGLTSLVAEHLTDQFGKKFRFTTSIFPSAAYSQSTVDPYNSILFTHAAMETIDCNVVLDNKALYDQCVKNICDDKPSLSLINRMVASVMSSLFLSHRFIYTGSQRADCAELLTNLIPYPRIHFPMVFYSPFCSRDQLIHEQVTIKQVTTAAFTQAAATMDTPIHDKAFISCAMLYRGAESPKLVYDALQYVKGPASRMLNSFVEWCPSTFKIGLNSMPPIAMPTEAIAPSPLSVCMVAGNVAVADAFAVNNERFDRMYQKRCFVHWFVGEGMEETEFEEARDELQTLHDDYNSLVAVSGEDVEEEEEGNNANVVRHNSSALPPSGFGRQNMNQNNRVVYEPRMGRVMQANRSVSRDGSLRSGLRSYRENAVIPQPSARNIVPPQGIFASPEVPVATNNNWMQPGQRTTPRMLPLPRDEPPSVTSASSVDRYDHQKIEISTKERNCNKPHCSRADSSLASVATLPIAVYKDSDSICDSWDQESCFDDVTPYQSAQLAPRWNNSLAPVNKAPISSRSYCHQAFVDQEDDDASEFLQMISQSKSAAPRVPRRRRQASLSRLSTVDYVPPAQTQPGCHPPEDRFEMHVSRRSNPNLHYTDHEENYRGCTAVAHVE</sequence>
<dbReference type="InterPro" id="IPR008280">
    <property type="entry name" value="Tub_FtsZ_C"/>
</dbReference>
<evidence type="ECO:0000256" key="5">
    <source>
        <dbReference type="ARBA" id="ARBA00023134"/>
    </source>
</evidence>
<dbReference type="EMBL" id="GEEE01002487">
    <property type="protein sequence ID" value="JAP60738.1"/>
    <property type="molecule type" value="Transcribed_RNA"/>
</dbReference>
<evidence type="ECO:0000256" key="7">
    <source>
        <dbReference type="SAM" id="MobiDB-lite"/>
    </source>
</evidence>
<reference evidence="9" key="1">
    <citation type="submission" date="2016-01" db="EMBL/GenBank/DDBJ databases">
        <title>Reference transcriptome for the parasite Schistocephalus solidus: insights into the molecular evolution of parasitism.</title>
        <authorList>
            <person name="Hebert F.O."/>
            <person name="Grambauer S."/>
            <person name="Barber I."/>
            <person name="Landry C.R."/>
            <person name="Aubin-Horth N."/>
        </authorList>
    </citation>
    <scope>NUCLEOTIDE SEQUENCE</scope>
</reference>
<evidence type="ECO:0000259" key="8">
    <source>
        <dbReference type="SMART" id="SM00864"/>
    </source>
</evidence>
<dbReference type="InterPro" id="IPR017975">
    <property type="entry name" value="Tubulin_CS"/>
</dbReference>
<dbReference type="InterPro" id="IPR037103">
    <property type="entry name" value="Tubulin/FtsZ-like_C"/>
</dbReference>
<dbReference type="Gene3D" id="3.30.1330.20">
    <property type="entry name" value="Tubulin/FtsZ, C-terminal domain"/>
    <property type="match status" value="1"/>
</dbReference>
<comment type="catalytic activity">
    <reaction evidence="6">
        <text>GTP + H2O = GDP + phosphate + H(+)</text>
        <dbReference type="Rhea" id="RHEA:19669"/>
        <dbReference type="ChEBI" id="CHEBI:15377"/>
        <dbReference type="ChEBI" id="CHEBI:15378"/>
        <dbReference type="ChEBI" id="CHEBI:37565"/>
        <dbReference type="ChEBI" id="CHEBI:43474"/>
        <dbReference type="ChEBI" id="CHEBI:58189"/>
    </reaction>
    <physiologicalReaction direction="left-to-right" evidence="6">
        <dbReference type="Rhea" id="RHEA:19670"/>
    </physiologicalReaction>
</comment>
<dbReference type="InterPro" id="IPR036525">
    <property type="entry name" value="Tubulin/FtsZ_GTPase_sf"/>
</dbReference>
<feature type="domain" description="Tubulin/FtsZ GTPase" evidence="8">
    <location>
        <begin position="49"/>
        <end position="245"/>
    </location>
</feature>
<evidence type="ECO:0000256" key="1">
    <source>
        <dbReference type="ARBA" id="ARBA00009636"/>
    </source>
</evidence>
<proteinExistence type="inferred from homology"/>